<gene>
    <name evidence="7" type="ORF">C8A00DRAFT_42741</name>
</gene>
<evidence type="ECO:0000313" key="7">
    <source>
        <dbReference type="EMBL" id="KAK4154517.1"/>
    </source>
</evidence>
<evidence type="ECO:0000256" key="3">
    <source>
        <dbReference type="ARBA" id="ARBA00022989"/>
    </source>
</evidence>
<dbReference type="Pfam" id="PF07690">
    <property type="entry name" value="MFS_1"/>
    <property type="match status" value="1"/>
</dbReference>
<feature type="transmembrane region" description="Helical" evidence="6">
    <location>
        <begin position="124"/>
        <end position="148"/>
    </location>
</feature>
<evidence type="ECO:0000256" key="5">
    <source>
        <dbReference type="SAM" id="MobiDB-lite"/>
    </source>
</evidence>
<comment type="caution">
    <text evidence="7">The sequence shown here is derived from an EMBL/GenBank/DDBJ whole genome shotgun (WGS) entry which is preliminary data.</text>
</comment>
<dbReference type="Proteomes" id="UP001302745">
    <property type="component" value="Unassembled WGS sequence"/>
</dbReference>
<dbReference type="InterPro" id="IPR011701">
    <property type="entry name" value="MFS"/>
</dbReference>
<dbReference type="PANTHER" id="PTHR23502:SF160">
    <property type="entry name" value="MAJOR FACILITATOR SUPERFAMILY (MFS) PROFILE DOMAIN-CONTAINING PROTEIN-RELATED"/>
    <property type="match status" value="1"/>
</dbReference>
<proteinExistence type="predicted"/>
<keyword evidence="4 6" id="KW-0472">Membrane</keyword>
<feature type="transmembrane region" description="Helical" evidence="6">
    <location>
        <begin position="366"/>
        <end position="384"/>
    </location>
</feature>
<organism evidence="7 8">
    <name type="scientific">Chaetomidium leptoderma</name>
    <dbReference type="NCBI Taxonomy" id="669021"/>
    <lineage>
        <taxon>Eukaryota</taxon>
        <taxon>Fungi</taxon>
        <taxon>Dikarya</taxon>
        <taxon>Ascomycota</taxon>
        <taxon>Pezizomycotina</taxon>
        <taxon>Sordariomycetes</taxon>
        <taxon>Sordariomycetidae</taxon>
        <taxon>Sordariales</taxon>
        <taxon>Chaetomiaceae</taxon>
        <taxon>Chaetomidium</taxon>
    </lineage>
</organism>
<feature type="transmembrane region" description="Helical" evidence="6">
    <location>
        <begin position="212"/>
        <end position="232"/>
    </location>
</feature>
<feature type="transmembrane region" description="Helical" evidence="6">
    <location>
        <begin position="320"/>
        <end position="346"/>
    </location>
</feature>
<reference evidence="7" key="1">
    <citation type="journal article" date="2023" name="Mol. Phylogenet. Evol.">
        <title>Genome-scale phylogeny and comparative genomics of the fungal order Sordariales.</title>
        <authorList>
            <person name="Hensen N."/>
            <person name="Bonometti L."/>
            <person name="Westerberg I."/>
            <person name="Brannstrom I.O."/>
            <person name="Guillou S."/>
            <person name="Cros-Aarteil S."/>
            <person name="Calhoun S."/>
            <person name="Haridas S."/>
            <person name="Kuo A."/>
            <person name="Mondo S."/>
            <person name="Pangilinan J."/>
            <person name="Riley R."/>
            <person name="LaButti K."/>
            <person name="Andreopoulos B."/>
            <person name="Lipzen A."/>
            <person name="Chen C."/>
            <person name="Yan M."/>
            <person name="Daum C."/>
            <person name="Ng V."/>
            <person name="Clum A."/>
            <person name="Steindorff A."/>
            <person name="Ohm R.A."/>
            <person name="Martin F."/>
            <person name="Silar P."/>
            <person name="Natvig D.O."/>
            <person name="Lalanne C."/>
            <person name="Gautier V."/>
            <person name="Ament-Velasquez S.L."/>
            <person name="Kruys A."/>
            <person name="Hutchinson M.I."/>
            <person name="Powell A.J."/>
            <person name="Barry K."/>
            <person name="Miller A.N."/>
            <person name="Grigoriev I.V."/>
            <person name="Debuchy R."/>
            <person name="Gladieux P."/>
            <person name="Hiltunen Thoren M."/>
            <person name="Johannesson H."/>
        </authorList>
    </citation>
    <scope>NUCLEOTIDE SEQUENCE</scope>
    <source>
        <strain evidence="7">CBS 538.74</strain>
    </source>
</reference>
<dbReference type="InterPro" id="IPR036259">
    <property type="entry name" value="MFS_trans_sf"/>
</dbReference>
<dbReference type="GO" id="GO:0022857">
    <property type="term" value="F:transmembrane transporter activity"/>
    <property type="evidence" value="ECO:0007669"/>
    <property type="project" value="InterPro"/>
</dbReference>
<dbReference type="PANTHER" id="PTHR23502">
    <property type="entry name" value="MAJOR FACILITATOR SUPERFAMILY"/>
    <property type="match status" value="1"/>
</dbReference>
<feature type="transmembrane region" description="Helical" evidence="6">
    <location>
        <begin position="405"/>
        <end position="427"/>
    </location>
</feature>
<feature type="transmembrane region" description="Helical" evidence="6">
    <location>
        <begin position="57"/>
        <end position="80"/>
    </location>
</feature>
<feature type="transmembrane region" description="Helical" evidence="6">
    <location>
        <begin position="462"/>
        <end position="483"/>
    </location>
</feature>
<dbReference type="SUPFAM" id="SSF103473">
    <property type="entry name" value="MFS general substrate transporter"/>
    <property type="match status" value="1"/>
</dbReference>
<accession>A0AAN6VMV0</accession>
<sequence length="540" mass="59730">MAIRHDVRSHAHEEGVSGTVNLQAKDGEETHYGQALYPVPSADPNDPLQWPSWKKHMIMFCCCAFSFLGISALLGPATYIGLWSAEFGVDPNTAAGLVNYPNLIFGFGNFVLVPLYRKIGRRPVMLLSLTAYAAGVIGAAEATTYSGLMGARMVHAFGSGVCEALPVQLVNDIFFLHERGKKLGWYTIALCLGATGPMFSGFMLQAGYSWHLFFYVEFAFAGALLILAFLFAEESMYLRRHDPIPPQQQQQQPTSSPSPSSSSPTPKTEESIFEHELTPPPTLTTTIPPRKTFFQQLRPWGPTDPTTTWSAAALMPLRSFTYLLVPSTLWVITTYGIFIGLCGFSFNYVFPLKIVLPPYNWRQSNAGLHALSTLIGFACAVPFLPASDILAARLTRRNGIREAEMWLGVLWPAVLLAAPAGQVLFGVAAARDWHWWAAYFFYTVTLAYAVDAHNANLSEQLIIMSLGKQAISFGFSLELLNWILEHGYLTIIVGAFVPILVVNCLMVAVFMVWGKRMRVATSRSWVARFHARTVVEGESH</sequence>
<evidence type="ECO:0000256" key="6">
    <source>
        <dbReference type="SAM" id="Phobius"/>
    </source>
</evidence>
<evidence type="ECO:0008006" key="9">
    <source>
        <dbReference type="Google" id="ProtNLM"/>
    </source>
</evidence>
<dbReference type="GO" id="GO:0005886">
    <property type="term" value="C:plasma membrane"/>
    <property type="evidence" value="ECO:0007669"/>
    <property type="project" value="TreeGrafter"/>
</dbReference>
<dbReference type="EMBL" id="MU856910">
    <property type="protein sequence ID" value="KAK4154517.1"/>
    <property type="molecule type" value="Genomic_DNA"/>
</dbReference>
<comment type="subcellular location">
    <subcellularLocation>
        <location evidence="1">Membrane</location>
        <topology evidence="1">Multi-pass membrane protein</topology>
    </subcellularLocation>
</comment>
<name>A0AAN6VMV0_9PEZI</name>
<keyword evidence="8" id="KW-1185">Reference proteome</keyword>
<feature type="transmembrane region" description="Helical" evidence="6">
    <location>
        <begin position="154"/>
        <end position="176"/>
    </location>
</feature>
<evidence type="ECO:0000313" key="8">
    <source>
        <dbReference type="Proteomes" id="UP001302745"/>
    </source>
</evidence>
<evidence type="ECO:0000256" key="4">
    <source>
        <dbReference type="ARBA" id="ARBA00023136"/>
    </source>
</evidence>
<feature type="transmembrane region" description="Helical" evidence="6">
    <location>
        <begin position="100"/>
        <end position="117"/>
    </location>
</feature>
<evidence type="ECO:0000256" key="2">
    <source>
        <dbReference type="ARBA" id="ARBA00022692"/>
    </source>
</evidence>
<keyword evidence="2 6" id="KW-0812">Transmembrane</keyword>
<reference evidence="7" key="2">
    <citation type="submission" date="2023-05" db="EMBL/GenBank/DDBJ databases">
        <authorList>
            <consortium name="Lawrence Berkeley National Laboratory"/>
            <person name="Steindorff A."/>
            <person name="Hensen N."/>
            <person name="Bonometti L."/>
            <person name="Westerberg I."/>
            <person name="Brannstrom I.O."/>
            <person name="Guillou S."/>
            <person name="Cros-Aarteil S."/>
            <person name="Calhoun S."/>
            <person name="Haridas S."/>
            <person name="Kuo A."/>
            <person name="Mondo S."/>
            <person name="Pangilinan J."/>
            <person name="Riley R."/>
            <person name="Labutti K."/>
            <person name="Andreopoulos B."/>
            <person name="Lipzen A."/>
            <person name="Chen C."/>
            <person name="Yanf M."/>
            <person name="Daum C."/>
            <person name="Ng V."/>
            <person name="Clum A."/>
            <person name="Ohm R."/>
            <person name="Martin F."/>
            <person name="Silar P."/>
            <person name="Natvig D."/>
            <person name="Lalanne C."/>
            <person name="Gautier V."/>
            <person name="Ament-Velasquez S.L."/>
            <person name="Kruys A."/>
            <person name="Hutchinson M.I."/>
            <person name="Powell A.J."/>
            <person name="Barry K."/>
            <person name="Miller A.N."/>
            <person name="Grigoriev I.V."/>
            <person name="Debuchy R."/>
            <person name="Gladieux P."/>
            <person name="Thoren M.H."/>
            <person name="Johannesson H."/>
        </authorList>
    </citation>
    <scope>NUCLEOTIDE SEQUENCE</scope>
    <source>
        <strain evidence="7">CBS 538.74</strain>
    </source>
</reference>
<dbReference type="Gene3D" id="1.20.1250.20">
    <property type="entry name" value="MFS general substrate transporter like domains"/>
    <property type="match status" value="1"/>
</dbReference>
<feature type="region of interest" description="Disordered" evidence="5">
    <location>
        <begin position="243"/>
        <end position="288"/>
    </location>
</feature>
<feature type="transmembrane region" description="Helical" evidence="6">
    <location>
        <begin position="489"/>
        <end position="513"/>
    </location>
</feature>
<keyword evidence="3 6" id="KW-1133">Transmembrane helix</keyword>
<feature type="compositionally biased region" description="Basic and acidic residues" evidence="5">
    <location>
        <begin position="267"/>
        <end position="277"/>
    </location>
</feature>
<feature type="compositionally biased region" description="Low complexity" evidence="5">
    <location>
        <begin position="247"/>
        <end position="266"/>
    </location>
</feature>
<feature type="transmembrane region" description="Helical" evidence="6">
    <location>
        <begin position="183"/>
        <end position="206"/>
    </location>
</feature>
<dbReference type="AlphaFoldDB" id="A0AAN6VMV0"/>
<protein>
    <recommendedName>
        <fullName evidence="9">Major facilitator superfamily (MFS) profile domain-containing protein</fullName>
    </recommendedName>
</protein>
<evidence type="ECO:0000256" key="1">
    <source>
        <dbReference type="ARBA" id="ARBA00004141"/>
    </source>
</evidence>
<feature type="transmembrane region" description="Helical" evidence="6">
    <location>
        <begin position="433"/>
        <end position="450"/>
    </location>
</feature>